<keyword evidence="3" id="KW-1185">Reference proteome</keyword>
<dbReference type="RefSeq" id="WP_134189914.1">
    <property type="nucleotide sequence ID" value="NZ_JBHLUW010000027.1"/>
</dbReference>
<proteinExistence type="predicted"/>
<evidence type="ECO:0000256" key="1">
    <source>
        <dbReference type="SAM" id="SignalP"/>
    </source>
</evidence>
<dbReference type="OrthoDB" id="9094939at2"/>
<dbReference type="AlphaFoldDB" id="A0A4R8M3A4"/>
<reference evidence="2 3" key="1">
    <citation type="submission" date="2019-03" db="EMBL/GenBank/DDBJ databases">
        <title>Genomic Encyclopedia of Type Strains, Phase III (KMG-III): the genomes of soil and plant-associated and newly described type strains.</title>
        <authorList>
            <person name="Whitman W."/>
        </authorList>
    </citation>
    <scope>NUCLEOTIDE SEQUENCE [LARGE SCALE GENOMIC DNA]</scope>
    <source>
        <strain evidence="2 3">LMG 29544</strain>
    </source>
</reference>
<gene>
    <name evidence="2" type="ORF">BX592_101364</name>
</gene>
<feature type="chain" id="PRO_5020338670" evidence="1">
    <location>
        <begin position="24"/>
        <end position="132"/>
    </location>
</feature>
<protein>
    <submittedName>
        <fullName evidence="2">Uncharacterized protein</fullName>
    </submittedName>
</protein>
<evidence type="ECO:0000313" key="2">
    <source>
        <dbReference type="EMBL" id="TDY54908.1"/>
    </source>
</evidence>
<evidence type="ECO:0000313" key="3">
    <source>
        <dbReference type="Proteomes" id="UP000295509"/>
    </source>
</evidence>
<name>A0A4R8M3A4_9BURK</name>
<comment type="caution">
    <text evidence="2">The sequence shown here is derived from an EMBL/GenBank/DDBJ whole genome shotgun (WGS) entry which is preliminary data.</text>
</comment>
<organism evidence="2 3">
    <name type="scientific">Paraburkholderia rhizosphaerae</name>
    <dbReference type="NCBI Taxonomy" id="480658"/>
    <lineage>
        <taxon>Bacteria</taxon>
        <taxon>Pseudomonadati</taxon>
        <taxon>Pseudomonadota</taxon>
        <taxon>Betaproteobacteria</taxon>
        <taxon>Burkholderiales</taxon>
        <taxon>Burkholderiaceae</taxon>
        <taxon>Paraburkholderia</taxon>
    </lineage>
</organism>
<keyword evidence="1" id="KW-0732">Signal</keyword>
<feature type="signal peptide" evidence="1">
    <location>
        <begin position="1"/>
        <end position="23"/>
    </location>
</feature>
<sequence length="132" mass="14081">MKRTLTAISCAVASALVPTWSVAADFDGKTPLICATYDAHSCDPGVLCERALPGDIGLPQFMRVDFAKKTIEGTSRTTPIQSIDKTPGQVLMQGNELGFGWTMVIDSATGEMTSTIVNRDSTFVMFGACTPK</sequence>
<dbReference type="Proteomes" id="UP000295509">
    <property type="component" value="Unassembled WGS sequence"/>
</dbReference>
<dbReference type="EMBL" id="SORE01000001">
    <property type="protein sequence ID" value="TDY54908.1"/>
    <property type="molecule type" value="Genomic_DNA"/>
</dbReference>
<accession>A0A4R8M3A4</accession>